<organism evidence="1 2">
    <name type="scientific">Forsythia ovata</name>
    <dbReference type="NCBI Taxonomy" id="205694"/>
    <lineage>
        <taxon>Eukaryota</taxon>
        <taxon>Viridiplantae</taxon>
        <taxon>Streptophyta</taxon>
        <taxon>Embryophyta</taxon>
        <taxon>Tracheophyta</taxon>
        <taxon>Spermatophyta</taxon>
        <taxon>Magnoliopsida</taxon>
        <taxon>eudicotyledons</taxon>
        <taxon>Gunneridae</taxon>
        <taxon>Pentapetalae</taxon>
        <taxon>asterids</taxon>
        <taxon>lamiids</taxon>
        <taxon>Lamiales</taxon>
        <taxon>Oleaceae</taxon>
        <taxon>Forsythieae</taxon>
        <taxon>Forsythia</taxon>
    </lineage>
</organism>
<evidence type="ECO:0000313" key="2">
    <source>
        <dbReference type="Proteomes" id="UP001604277"/>
    </source>
</evidence>
<sequence>MEHWPYALRRSIQALERIYIDNKQGKRPRPALVCLSGTKLRLLPSGSSENVRQKKTIKEISRKATGKNVERAGEGKATKDEACFGYGVPRDAQKIEGDSLLCKFDFDPTHVDRHVGLGRFRLEID</sequence>
<dbReference type="AlphaFoldDB" id="A0ABD1TQ64"/>
<gene>
    <name evidence="1" type="ORF">Fot_28843</name>
</gene>
<protein>
    <submittedName>
        <fullName evidence="1">Uncharacterized protein</fullName>
    </submittedName>
</protein>
<dbReference type="Proteomes" id="UP001604277">
    <property type="component" value="Unassembled WGS sequence"/>
</dbReference>
<proteinExistence type="predicted"/>
<name>A0ABD1TQ64_9LAMI</name>
<dbReference type="EMBL" id="JBFOLJ010000008">
    <property type="protein sequence ID" value="KAL2514872.1"/>
    <property type="molecule type" value="Genomic_DNA"/>
</dbReference>
<reference evidence="2" key="1">
    <citation type="submission" date="2024-07" db="EMBL/GenBank/DDBJ databases">
        <title>Two chromosome-level genome assemblies of Korean endemic species Abeliophyllum distichum and Forsythia ovata (Oleaceae).</title>
        <authorList>
            <person name="Jang H."/>
        </authorList>
    </citation>
    <scope>NUCLEOTIDE SEQUENCE [LARGE SCALE GENOMIC DNA]</scope>
</reference>
<accession>A0ABD1TQ64</accession>
<evidence type="ECO:0000313" key="1">
    <source>
        <dbReference type="EMBL" id="KAL2514872.1"/>
    </source>
</evidence>
<comment type="caution">
    <text evidence="1">The sequence shown here is derived from an EMBL/GenBank/DDBJ whole genome shotgun (WGS) entry which is preliminary data.</text>
</comment>
<keyword evidence="2" id="KW-1185">Reference proteome</keyword>